<dbReference type="GO" id="GO:0003677">
    <property type="term" value="F:DNA binding"/>
    <property type="evidence" value="ECO:0007669"/>
    <property type="project" value="UniProtKB-KW"/>
</dbReference>
<evidence type="ECO:0000256" key="4">
    <source>
        <dbReference type="ARBA" id="ARBA00023163"/>
    </source>
</evidence>
<dbReference type="PRINTS" id="PR00040">
    <property type="entry name" value="HTHMERR"/>
</dbReference>
<keyword evidence="1" id="KW-0678">Repressor</keyword>
<gene>
    <name evidence="6" type="ORF">FX988_00477</name>
</gene>
<evidence type="ECO:0000256" key="1">
    <source>
        <dbReference type="ARBA" id="ARBA00022491"/>
    </source>
</evidence>
<feature type="domain" description="HTH merR-type" evidence="5">
    <location>
        <begin position="1"/>
        <end position="69"/>
    </location>
</feature>
<dbReference type="SMART" id="SM00422">
    <property type="entry name" value="HTH_MERR"/>
    <property type="match status" value="1"/>
</dbReference>
<dbReference type="EMBL" id="CP047656">
    <property type="protein sequence ID" value="QHJ10265.1"/>
    <property type="molecule type" value="Genomic_DNA"/>
</dbReference>
<dbReference type="Pfam" id="PF13411">
    <property type="entry name" value="MerR_1"/>
    <property type="match status" value="1"/>
</dbReference>
<keyword evidence="7" id="KW-1185">Reference proteome</keyword>
<protein>
    <submittedName>
        <fullName evidence="6">HTH-type transcriptional regulator ZntR</fullName>
    </submittedName>
</protein>
<reference evidence="6 7" key="1">
    <citation type="submission" date="2019-12" db="EMBL/GenBank/DDBJ databases">
        <title>Genome sequencing and assembly of endphytes of Porphyra tenera.</title>
        <authorList>
            <person name="Park J.M."/>
            <person name="Shin R."/>
            <person name="Jo S.H."/>
        </authorList>
    </citation>
    <scope>NUCLEOTIDE SEQUENCE [LARGE SCALE GENOMIC DNA]</scope>
    <source>
        <strain evidence="6 7">GPM4</strain>
    </source>
</reference>
<dbReference type="CDD" id="cd04787">
    <property type="entry name" value="HTH_HMRTR_unk"/>
    <property type="match status" value="1"/>
</dbReference>
<dbReference type="InterPro" id="IPR000551">
    <property type="entry name" value="MerR-type_HTH_dom"/>
</dbReference>
<dbReference type="RefSeq" id="WP_160178167.1">
    <property type="nucleotide sequence ID" value="NZ_CP047656.1"/>
</dbReference>
<dbReference type="PROSITE" id="PS50937">
    <property type="entry name" value="HTH_MERR_2"/>
    <property type="match status" value="1"/>
</dbReference>
<dbReference type="InterPro" id="IPR009061">
    <property type="entry name" value="DNA-bd_dom_put_sf"/>
</dbReference>
<organism evidence="6 7">
    <name type="scientific">Paraglaciecola mesophila</name>
    <dbReference type="NCBI Taxonomy" id="197222"/>
    <lineage>
        <taxon>Bacteria</taxon>
        <taxon>Pseudomonadati</taxon>
        <taxon>Pseudomonadota</taxon>
        <taxon>Gammaproteobacteria</taxon>
        <taxon>Alteromonadales</taxon>
        <taxon>Alteromonadaceae</taxon>
        <taxon>Paraglaciecola</taxon>
    </lineage>
</organism>
<evidence type="ECO:0000313" key="7">
    <source>
        <dbReference type="Proteomes" id="UP000464524"/>
    </source>
</evidence>
<dbReference type="GO" id="GO:0003700">
    <property type="term" value="F:DNA-binding transcription factor activity"/>
    <property type="evidence" value="ECO:0007669"/>
    <property type="project" value="InterPro"/>
</dbReference>
<evidence type="ECO:0000259" key="5">
    <source>
        <dbReference type="PROSITE" id="PS50937"/>
    </source>
</evidence>
<dbReference type="InterPro" id="IPR047057">
    <property type="entry name" value="MerR_fam"/>
</dbReference>
<accession>A0A857JE12</accession>
<keyword evidence="3" id="KW-0238">DNA-binding</keyword>
<sequence length="142" mass="16332">MLVKQLANKMSVTPDTVRYYTRIKLLNPTSDTSNGYHQYSEADQKRLRFILSARHLGFSVKDIKDIIHESEQGHCPCPLTRELIAQRLVETEALFQQTLRLRNRMKSALHQWDSAPNGANADQVCSLIETFVDSNEKELNDE</sequence>
<dbReference type="PANTHER" id="PTHR30204:SF69">
    <property type="entry name" value="MERR-FAMILY TRANSCRIPTIONAL REGULATOR"/>
    <property type="match status" value="1"/>
</dbReference>
<dbReference type="AlphaFoldDB" id="A0A857JE12"/>
<name>A0A857JE12_9ALTE</name>
<dbReference type="Proteomes" id="UP000464524">
    <property type="component" value="Chromosome"/>
</dbReference>
<dbReference type="KEGG" id="pmes:FX988_00477"/>
<dbReference type="SUPFAM" id="SSF46955">
    <property type="entry name" value="Putative DNA-binding domain"/>
    <property type="match status" value="1"/>
</dbReference>
<proteinExistence type="predicted"/>
<keyword evidence="2" id="KW-0805">Transcription regulation</keyword>
<evidence type="ECO:0000256" key="3">
    <source>
        <dbReference type="ARBA" id="ARBA00023125"/>
    </source>
</evidence>
<evidence type="ECO:0000313" key="6">
    <source>
        <dbReference type="EMBL" id="QHJ10265.1"/>
    </source>
</evidence>
<dbReference type="OrthoDB" id="9808480at2"/>
<dbReference type="PANTHER" id="PTHR30204">
    <property type="entry name" value="REDOX-CYCLING DRUG-SENSING TRANSCRIPTIONAL ACTIVATOR SOXR"/>
    <property type="match status" value="1"/>
</dbReference>
<evidence type="ECO:0000256" key="2">
    <source>
        <dbReference type="ARBA" id="ARBA00023015"/>
    </source>
</evidence>
<keyword evidence="4" id="KW-0804">Transcription</keyword>
<dbReference type="Gene3D" id="1.10.1660.10">
    <property type="match status" value="1"/>
</dbReference>